<dbReference type="Proteomes" id="UP001338125">
    <property type="component" value="Unassembled WGS sequence"/>
</dbReference>
<organism evidence="2 3">
    <name type="scientific">Cladobotryum mycophilum</name>
    <dbReference type="NCBI Taxonomy" id="491253"/>
    <lineage>
        <taxon>Eukaryota</taxon>
        <taxon>Fungi</taxon>
        <taxon>Dikarya</taxon>
        <taxon>Ascomycota</taxon>
        <taxon>Pezizomycotina</taxon>
        <taxon>Sordariomycetes</taxon>
        <taxon>Hypocreomycetidae</taxon>
        <taxon>Hypocreales</taxon>
        <taxon>Hypocreaceae</taxon>
        <taxon>Cladobotryum</taxon>
    </lineage>
</organism>
<dbReference type="PANTHER" id="PTHR42060">
    <property type="entry name" value="NHL REPEAT-CONTAINING PROTEIN-RELATED"/>
    <property type="match status" value="1"/>
</dbReference>
<proteinExistence type="predicted"/>
<keyword evidence="1" id="KW-0732">Signal</keyword>
<evidence type="ECO:0000313" key="3">
    <source>
        <dbReference type="Proteomes" id="UP001338125"/>
    </source>
</evidence>
<name>A0ABR0SW39_9HYPO</name>
<evidence type="ECO:0000313" key="2">
    <source>
        <dbReference type="EMBL" id="KAK5996386.1"/>
    </source>
</evidence>
<feature type="signal peptide" evidence="1">
    <location>
        <begin position="1"/>
        <end position="19"/>
    </location>
</feature>
<reference evidence="2 3" key="1">
    <citation type="submission" date="2024-01" db="EMBL/GenBank/DDBJ databases">
        <title>Complete genome of Cladobotryum mycophilum ATHUM6906.</title>
        <authorList>
            <person name="Christinaki A.C."/>
            <person name="Myridakis A.I."/>
            <person name="Kouvelis V.N."/>
        </authorList>
    </citation>
    <scope>NUCLEOTIDE SEQUENCE [LARGE SCALE GENOMIC DNA]</scope>
    <source>
        <strain evidence="2 3">ATHUM6906</strain>
    </source>
</reference>
<accession>A0ABR0SW39</accession>
<sequence>MQIMLSKIFILVATTVSLGVSEPNPLREIVSAGQPRQIFQFGNLVEIESLTVRANGDLLVTTPSPSAEIWQLDPTAFNGSARHVASLNSSSALGILEIGEDVFAVTNGKVVSGPKGVAGSFSLQILKVAGAQNYNATIISHITVPEAGFLNKLASLQPHSDTILASDSNKGVVYAINTTSGSVQIVLQDAETMSPDTTVFPVGINGIQRVGSYLYYVNSSKGLLNRVRLRHNGTAAGPYETIANFSSTLSLPDDFAILPNGEAFIAGSNQIAHVRPNGLFTILAGGVNDRILAGATSARFGRGTASRTLYITSSGHISSPANITFVEPGKVMEIEINEH</sequence>
<dbReference type="Gene3D" id="2.120.10.30">
    <property type="entry name" value="TolB, C-terminal domain"/>
    <property type="match status" value="1"/>
</dbReference>
<protein>
    <submittedName>
        <fullName evidence="2">Hetero-Diels-Alderase-like protein</fullName>
    </submittedName>
</protein>
<gene>
    <name evidence="2" type="ORF">PT974_01720</name>
</gene>
<dbReference type="PANTHER" id="PTHR42060:SF1">
    <property type="entry name" value="NHL REPEAT-CONTAINING PROTEIN"/>
    <property type="match status" value="1"/>
</dbReference>
<keyword evidence="3" id="KW-1185">Reference proteome</keyword>
<dbReference type="SUPFAM" id="SSF63829">
    <property type="entry name" value="Calcium-dependent phosphotriesterase"/>
    <property type="match status" value="1"/>
</dbReference>
<feature type="chain" id="PRO_5046970867" evidence="1">
    <location>
        <begin position="20"/>
        <end position="339"/>
    </location>
</feature>
<dbReference type="InterPro" id="IPR052998">
    <property type="entry name" value="Hetero-Diels-Alderase-like"/>
</dbReference>
<comment type="caution">
    <text evidence="2">The sequence shown here is derived from an EMBL/GenBank/DDBJ whole genome shotgun (WGS) entry which is preliminary data.</text>
</comment>
<dbReference type="InterPro" id="IPR011042">
    <property type="entry name" value="6-blade_b-propeller_TolB-like"/>
</dbReference>
<evidence type="ECO:0000256" key="1">
    <source>
        <dbReference type="SAM" id="SignalP"/>
    </source>
</evidence>
<dbReference type="EMBL" id="JAVFKD010000002">
    <property type="protein sequence ID" value="KAK5996386.1"/>
    <property type="molecule type" value="Genomic_DNA"/>
</dbReference>